<keyword evidence="4" id="KW-0274">FAD</keyword>
<dbReference type="PANTHER" id="PTHR43884">
    <property type="entry name" value="ACYL-COA DEHYDROGENASE"/>
    <property type="match status" value="1"/>
</dbReference>
<dbReference type="PANTHER" id="PTHR43884:SF20">
    <property type="entry name" value="ACYL-COA DEHYDROGENASE FADE28"/>
    <property type="match status" value="1"/>
</dbReference>
<keyword evidence="3" id="KW-0285">Flavoprotein</keyword>
<comment type="similarity">
    <text evidence="2">Belongs to the acyl-CoA dehydrogenase family.</text>
</comment>
<evidence type="ECO:0000256" key="5">
    <source>
        <dbReference type="ARBA" id="ARBA00023002"/>
    </source>
</evidence>
<dbReference type="InterPro" id="IPR037069">
    <property type="entry name" value="AcylCoA_DH/ox_N_sf"/>
</dbReference>
<feature type="domain" description="Acyl-CoA dehydrogenase/oxidase N-terminal" evidence="7">
    <location>
        <begin position="9"/>
        <end position="119"/>
    </location>
</feature>
<dbReference type="RefSeq" id="WP_039290458.1">
    <property type="nucleotide sequence ID" value="NZ_JTDI01000011.1"/>
</dbReference>
<dbReference type="Pfam" id="PF02771">
    <property type="entry name" value="Acyl-CoA_dh_N"/>
    <property type="match status" value="1"/>
</dbReference>
<comment type="caution">
    <text evidence="8">The sequence shown here is derived from an EMBL/GenBank/DDBJ whole genome shotgun (WGS) entry which is preliminary data.</text>
</comment>
<proteinExistence type="inferred from homology"/>
<dbReference type="Proteomes" id="UP000031057">
    <property type="component" value="Unassembled WGS sequence"/>
</dbReference>
<dbReference type="InterPro" id="IPR009100">
    <property type="entry name" value="AcylCoA_DH/oxidase_NM_dom_sf"/>
</dbReference>
<dbReference type="InterPro" id="IPR013786">
    <property type="entry name" value="AcylCoA_DH/ox_N"/>
</dbReference>
<keyword evidence="5" id="KW-0560">Oxidoreductase</keyword>
<dbReference type="GO" id="GO:0050660">
    <property type="term" value="F:flavin adenine dinucleotide binding"/>
    <property type="evidence" value="ECO:0007669"/>
    <property type="project" value="InterPro"/>
</dbReference>
<evidence type="ECO:0000313" key="9">
    <source>
        <dbReference type="Proteomes" id="UP000031057"/>
    </source>
</evidence>
<dbReference type="InterPro" id="IPR036250">
    <property type="entry name" value="AcylCo_DH-like_C"/>
</dbReference>
<dbReference type="STRING" id="1348853.LK12_23140"/>
<dbReference type="EMBL" id="JTDI01000011">
    <property type="protein sequence ID" value="KHK88985.1"/>
    <property type="molecule type" value="Genomic_DNA"/>
</dbReference>
<dbReference type="InterPro" id="IPR009075">
    <property type="entry name" value="AcylCo_DH/oxidase_C"/>
</dbReference>
<dbReference type="SUPFAM" id="SSF47203">
    <property type="entry name" value="Acyl-CoA dehydrogenase C-terminal domain-like"/>
    <property type="match status" value="1"/>
</dbReference>
<gene>
    <name evidence="8" type="ORF">LK12_23140</name>
</gene>
<protein>
    <recommendedName>
        <fullName evidence="10">Acyl-CoA dehydrogenase</fullName>
    </recommendedName>
</protein>
<name>A0A0B1ZEQ2_9SPHN</name>
<evidence type="ECO:0000256" key="2">
    <source>
        <dbReference type="ARBA" id="ARBA00009347"/>
    </source>
</evidence>
<evidence type="ECO:0000313" key="8">
    <source>
        <dbReference type="EMBL" id="KHK88985.1"/>
    </source>
</evidence>
<reference evidence="8 9" key="1">
    <citation type="submission" date="2014-10" db="EMBL/GenBank/DDBJ databases">
        <title>Genome sequence of Novosphingobium malaysiense MUSC 273(T).</title>
        <authorList>
            <person name="Lee L.-H."/>
        </authorList>
    </citation>
    <scope>NUCLEOTIDE SEQUENCE [LARGE SCALE GENOMIC DNA]</scope>
    <source>
        <strain evidence="8 9">MUSC 273</strain>
    </source>
</reference>
<accession>A0A0B1ZEQ2</accession>
<dbReference type="GO" id="GO:0003995">
    <property type="term" value="F:acyl-CoA dehydrogenase activity"/>
    <property type="evidence" value="ECO:0007669"/>
    <property type="project" value="TreeGrafter"/>
</dbReference>
<dbReference type="SUPFAM" id="SSF56645">
    <property type="entry name" value="Acyl-CoA dehydrogenase NM domain-like"/>
    <property type="match status" value="1"/>
</dbReference>
<sequence>MELSEVLEDDLELLVQSIEDVLSNECGSQALHKFYDGENALDTDLWRQASDLGWLAIGLTEELGGLEMGYRGLDVLHRALGRAGAPGGFIPTLVGAQWLSQVADERLLQELMPRFVAGELEFAVPAALGGVALEERDGFLSGTSSLLMGGSETCVAIVPVGVVGGRGFAVVEADGRTAVMEPAELWDRTRPAGKLVCNQAKPLALIADADGAVARCYLSNMTLAVAADCVGAARRIAGQTVDYLKERVQFGKPLATLQALKHRCADLFLKITPAEDLLNHAVDAASRADRSALMWCALAKAAASDAFRFVAADCVQLHGGVGHTWEFDCHIFLKRALLNEELGGRNAILRDLAAEELNLAAMKGISTMEIAA</sequence>
<evidence type="ECO:0000256" key="1">
    <source>
        <dbReference type="ARBA" id="ARBA00001974"/>
    </source>
</evidence>
<dbReference type="Pfam" id="PF00441">
    <property type="entry name" value="Acyl-CoA_dh_1"/>
    <property type="match status" value="1"/>
</dbReference>
<evidence type="ECO:0000259" key="6">
    <source>
        <dbReference type="Pfam" id="PF00441"/>
    </source>
</evidence>
<evidence type="ECO:0008006" key="10">
    <source>
        <dbReference type="Google" id="ProtNLM"/>
    </source>
</evidence>
<organism evidence="8 9">
    <name type="scientific">Novosphingobium malaysiense</name>
    <dbReference type="NCBI Taxonomy" id="1348853"/>
    <lineage>
        <taxon>Bacteria</taxon>
        <taxon>Pseudomonadati</taxon>
        <taxon>Pseudomonadota</taxon>
        <taxon>Alphaproteobacteria</taxon>
        <taxon>Sphingomonadales</taxon>
        <taxon>Sphingomonadaceae</taxon>
        <taxon>Novosphingobium</taxon>
    </lineage>
</organism>
<feature type="domain" description="Acyl-CoA dehydrogenase/oxidase C-terminal" evidence="6">
    <location>
        <begin position="218"/>
        <end position="357"/>
    </location>
</feature>
<dbReference type="Gene3D" id="1.20.140.10">
    <property type="entry name" value="Butyryl-CoA Dehydrogenase, subunit A, domain 3"/>
    <property type="match status" value="1"/>
</dbReference>
<dbReference type="AlphaFoldDB" id="A0A0B1ZEQ2"/>
<keyword evidence="9" id="KW-1185">Reference proteome</keyword>
<evidence type="ECO:0000259" key="7">
    <source>
        <dbReference type="Pfam" id="PF02771"/>
    </source>
</evidence>
<evidence type="ECO:0000256" key="3">
    <source>
        <dbReference type="ARBA" id="ARBA00022630"/>
    </source>
</evidence>
<evidence type="ECO:0000256" key="4">
    <source>
        <dbReference type="ARBA" id="ARBA00022827"/>
    </source>
</evidence>
<comment type="cofactor">
    <cofactor evidence="1">
        <name>FAD</name>
        <dbReference type="ChEBI" id="CHEBI:57692"/>
    </cofactor>
</comment>
<dbReference type="Gene3D" id="1.10.540.10">
    <property type="entry name" value="Acyl-CoA dehydrogenase/oxidase, N-terminal domain"/>
    <property type="match status" value="1"/>
</dbReference>